<dbReference type="PANTHER" id="PTHR23057:SF0">
    <property type="entry name" value="JUXTAPOSED WITH ANOTHER ZINC FINGER PROTEIN 1"/>
    <property type="match status" value="1"/>
</dbReference>
<dbReference type="RefSeq" id="XP_004347960.2">
    <property type="nucleotide sequence ID" value="XM_004347910.2"/>
</dbReference>
<dbReference type="InterPro" id="IPR013087">
    <property type="entry name" value="Znf_C2H2_type"/>
</dbReference>
<feature type="domain" description="C2H2-type" evidence="7">
    <location>
        <begin position="471"/>
        <end position="496"/>
    </location>
</feature>
<dbReference type="PANTHER" id="PTHR23057">
    <property type="entry name" value="JUXTAPOSED WITH ANOTHER ZINC FINGER PROTEIN 1"/>
    <property type="match status" value="1"/>
</dbReference>
<keyword evidence="2" id="KW-0677">Repeat</keyword>
<feature type="domain" description="C2H2-type" evidence="7">
    <location>
        <begin position="506"/>
        <end position="537"/>
    </location>
</feature>
<keyword evidence="9" id="KW-1185">Reference proteome</keyword>
<dbReference type="eggNOG" id="KOG4124">
    <property type="taxonomic scope" value="Eukaryota"/>
</dbReference>
<reference evidence="9" key="1">
    <citation type="submission" date="2011-02" db="EMBL/GenBank/DDBJ databases">
        <title>The Genome Sequence of Capsaspora owczarzaki ATCC 30864.</title>
        <authorList>
            <person name="Russ C."/>
            <person name="Cuomo C."/>
            <person name="Burger G."/>
            <person name="Gray M.W."/>
            <person name="Holland P.W.H."/>
            <person name="King N."/>
            <person name="Lang F.B.F."/>
            <person name="Roger A.J."/>
            <person name="Ruiz-Trillo I."/>
            <person name="Young S.K."/>
            <person name="Zeng Q."/>
            <person name="Gargeya S."/>
            <person name="Alvarado L."/>
            <person name="Berlin A."/>
            <person name="Chapman S.B."/>
            <person name="Chen Z."/>
            <person name="Freedman E."/>
            <person name="Gellesch M."/>
            <person name="Goldberg J."/>
            <person name="Griggs A."/>
            <person name="Gujja S."/>
            <person name="Heilman E."/>
            <person name="Heiman D."/>
            <person name="Howarth C."/>
            <person name="Mehta T."/>
            <person name="Neiman D."/>
            <person name="Pearson M."/>
            <person name="Roberts A."/>
            <person name="Saif S."/>
            <person name="Shea T."/>
            <person name="Shenoy N."/>
            <person name="Sisk P."/>
            <person name="Stolte C."/>
            <person name="Sykes S."/>
            <person name="White J."/>
            <person name="Yandava C."/>
            <person name="Haas B."/>
            <person name="Nusbaum C."/>
            <person name="Birren B."/>
        </authorList>
    </citation>
    <scope>NUCLEOTIDE SEQUENCE</scope>
    <source>
        <strain evidence="9">ATCC 30864</strain>
    </source>
</reference>
<dbReference type="InterPro" id="IPR051580">
    <property type="entry name" value="ZnF-Chromatin_assoc"/>
</dbReference>
<dbReference type="PROSITE" id="PS00028">
    <property type="entry name" value="ZINC_FINGER_C2H2_1"/>
    <property type="match status" value="2"/>
</dbReference>
<dbReference type="GO" id="GO:0005634">
    <property type="term" value="C:nucleus"/>
    <property type="evidence" value="ECO:0007669"/>
    <property type="project" value="TreeGrafter"/>
</dbReference>
<keyword evidence="4" id="KW-0862">Zinc</keyword>
<proteinExistence type="predicted"/>
<feature type="compositionally biased region" description="Basic and acidic residues" evidence="6">
    <location>
        <begin position="431"/>
        <end position="441"/>
    </location>
</feature>
<dbReference type="Gene3D" id="3.30.160.60">
    <property type="entry name" value="Classic Zinc Finger"/>
    <property type="match status" value="1"/>
</dbReference>
<dbReference type="OrthoDB" id="3269380at2759"/>
<dbReference type="InParanoid" id="A0A0D2X2X7"/>
<sequence length="634" mass="69058">MSSRRLLLATGYTHLPLDSQRRMPLGYDQGGAFGNVDSLEAAMSSDMDLLFKTRLCDAESRIPEAVAWVWSSQPAVAANPARASTTSPSLQPPGPVQSVFDVWSMPTATTEMNYKPSTAQDRATTLEAHVPELELPSEANVADLLATVEQTLPSLSSEQLEHLWQLSFQQPDDLAPIAQLPQSRGRVETDAPVATRLETFSDAPQPIAFADYNAIWQNSKLHLEPEASRRLPVRPHFDLKRIAAQLAELEHRRAIGTLRPEDAREMQATLDMAIAAASAASANVPVAQGAGSGRTTAASGTSISNSSPLYRVSPSRDSTGADATQRTSSLLEQQNLLEAALMDSADHFGRKRSASIDRMSGISMSSVSSFSGSVAGSAGVDSPSMAAEWLVRPQSSETAVPPKREFHFARSSSAADLGLGARHFFPQETQARQERDAHCQDSHALTNSESKQGGLAHSDGAARRPRRRRLFTCPIAKCGREYRNPGGLRYHLDHGHGPTAQCKKPYRCPVRGCCKRYTTDTSLRHHVVHSHMTGSNPARVDDLMQQSIELQDEERAQYLEYLRARACANDDMAGDEDDQEGQVTHSDDDDKNACDAADPAAHEQQGMAETTGVFDLFGDLDATDQEDALDHYIF</sequence>
<evidence type="ECO:0000256" key="6">
    <source>
        <dbReference type="SAM" id="MobiDB-lite"/>
    </source>
</evidence>
<name>A0A0D2X2X7_CAPO3</name>
<evidence type="ECO:0000313" key="8">
    <source>
        <dbReference type="EMBL" id="KJE93329.1"/>
    </source>
</evidence>
<evidence type="ECO:0000259" key="7">
    <source>
        <dbReference type="PROSITE" id="PS50157"/>
    </source>
</evidence>
<feature type="compositionally biased region" description="Polar residues" evidence="6">
    <location>
        <begin position="315"/>
        <end position="327"/>
    </location>
</feature>
<dbReference type="Proteomes" id="UP000008743">
    <property type="component" value="Unassembled WGS sequence"/>
</dbReference>
<feature type="compositionally biased region" description="Low complexity" evidence="6">
    <location>
        <begin position="293"/>
        <end position="302"/>
    </location>
</feature>
<evidence type="ECO:0000256" key="2">
    <source>
        <dbReference type="ARBA" id="ARBA00022737"/>
    </source>
</evidence>
<evidence type="ECO:0000256" key="4">
    <source>
        <dbReference type="ARBA" id="ARBA00022833"/>
    </source>
</evidence>
<feature type="region of interest" description="Disordered" evidence="6">
    <location>
        <begin position="430"/>
        <end position="463"/>
    </location>
</feature>
<evidence type="ECO:0000256" key="1">
    <source>
        <dbReference type="ARBA" id="ARBA00022723"/>
    </source>
</evidence>
<accession>A0A0D2X2X7</accession>
<evidence type="ECO:0000256" key="5">
    <source>
        <dbReference type="PROSITE-ProRule" id="PRU00042"/>
    </source>
</evidence>
<dbReference type="PROSITE" id="PS50157">
    <property type="entry name" value="ZINC_FINGER_C2H2_2"/>
    <property type="match status" value="2"/>
</dbReference>
<dbReference type="SMART" id="SM00355">
    <property type="entry name" value="ZnF_C2H2"/>
    <property type="match status" value="2"/>
</dbReference>
<organism evidence="8 9">
    <name type="scientific">Capsaspora owczarzaki (strain ATCC 30864)</name>
    <dbReference type="NCBI Taxonomy" id="595528"/>
    <lineage>
        <taxon>Eukaryota</taxon>
        <taxon>Filasterea</taxon>
        <taxon>Capsaspora</taxon>
    </lineage>
</organism>
<protein>
    <recommendedName>
        <fullName evidence="7">C2H2-type domain-containing protein</fullName>
    </recommendedName>
</protein>
<dbReference type="AlphaFoldDB" id="A0A0D2X2X7"/>
<feature type="region of interest" description="Disordered" evidence="6">
    <location>
        <begin position="287"/>
        <end position="327"/>
    </location>
</feature>
<dbReference type="GO" id="GO:0008270">
    <property type="term" value="F:zinc ion binding"/>
    <property type="evidence" value="ECO:0007669"/>
    <property type="project" value="UniProtKB-KW"/>
</dbReference>
<dbReference type="STRING" id="595528.A0A0D2X2X7"/>
<keyword evidence="3 5" id="KW-0863">Zinc-finger</keyword>
<evidence type="ECO:0000256" key="3">
    <source>
        <dbReference type="ARBA" id="ARBA00022771"/>
    </source>
</evidence>
<dbReference type="EMBL" id="KE346365">
    <property type="protein sequence ID" value="KJE93329.1"/>
    <property type="molecule type" value="Genomic_DNA"/>
</dbReference>
<feature type="region of interest" description="Disordered" evidence="6">
    <location>
        <begin position="571"/>
        <end position="608"/>
    </location>
</feature>
<keyword evidence="1" id="KW-0479">Metal-binding</keyword>
<evidence type="ECO:0000313" key="9">
    <source>
        <dbReference type="Proteomes" id="UP000008743"/>
    </source>
</evidence>
<gene>
    <name evidence="8" type="ORF">CAOG_004135</name>
</gene>